<dbReference type="GO" id="GO:0006654">
    <property type="term" value="P:phosphatidic acid biosynthetic process"/>
    <property type="evidence" value="ECO:0007669"/>
    <property type="project" value="TreeGrafter"/>
</dbReference>
<evidence type="ECO:0000313" key="8">
    <source>
        <dbReference type="EMBL" id="TDE04894.1"/>
    </source>
</evidence>
<dbReference type="Pfam" id="PF01553">
    <property type="entry name" value="Acyltransferase"/>
    <property type="match status" value="1"/>
</dbReference>
<evidence type="ECO:0000313" key="9">
    <source>
        <dbReference type="Proteomes" id="UP000294597"/>
    </source>
</evidence>
<keyword evidence="6" id="KW-0812">Transmembrane</keyword>
<sequence>MKGIKIIFWTLWRMWFYVLFTIPIVVMLPLLVLSIISEKGYPYYFKMSRIWAKFILFGMGFYYKIEKNQTFEPNKSYMIVANHTSMADIMLMLATVKNPFVFVGKSELGKIPLFGFFYKRTCILVDRGCSKSKMKVFNEAQKRLDRGLSVCIFPEGGVPNDESLLLDTFKDGAFRLAIEHQIPIVPITFADNKKRLSYTFFSGGPGLMRVKIHPQIQTLGKTGADRRQIREEVRDVIYNQLVEFESSNLKTVTDTGI</sequence>
<keyword evidence="9" id="KW-1185">Reference proteome</keyword>
<dbReference type="Proteomes" id="UP000294597">
    <property type="component" value="Unassembled WGS sequence"/>
</dbReference>
<dbReference type="SMART" id="SM00563">
    <property type="entry name" value="PlsC"/>
    <property type="match status" value="1"/>
</dbReference>
<reference evidence="8 9" key="1">
    <citation type="submission" date="2019-03" db="EMBL/GenBank/DDBJ databases">
        <title>Flavobacterium TSA-D2 sp. nov., isolated from arctic soil.</title>
        <authorList>
            <person name="Chaudhary D.K."/>
        </authorList>
    </citation>
    <scope>NUCLEOTIDE SEQUENCE [LARGE SCALE GENOMIC DNA]</scope>
    <source>
        <strain evidence="8 9">TSA-D2</strain>
    </source>
</reference>
<keyword evidence="4" id="KW-0443">Lipid metabolism</keyword>
<dbReference type="SUPFAM" id="SSF69593">
    <property type="entry name" value="Glycerol-3-phosphate (1)-acyltransferase"/>
    <property type="match status" value="1"/>
</dbReference>
<accession>A0A4R5D1J9</accession>
<keyword evidence="2" id="KW-0444">Lipid biosynthesis</keyword>
<gene>
    <name evidence="8" type="ORF">E0F98_06005</name>
</gene>
<comment type="pathway">
    <text evidence="1">Lipid metabolism.</text>
</comment>
<evidence type="ECO:0000256" key="4">
    <source>
        <dbReference type="ARBA" id="ARBA00023098"/>
    </source>
</evidence>
<name>A0A4R5D1J9_9FLAO</name>
<dbReference type="PANTHER" id="PTHR10434:SF64">
    <property type="entry name" value="1-ACYL-SN-GLYCEROL-3-PHOSPHATE ACYLTRANSFERASE-RELATED"/>
    <property type="match status" value="1"/>
</dbReference>
<dbReference type="GO" id="GO:0003841">
    <property type="term" value="F:1-acylglycerol-3-phosphate O-acyltransferase activity"/>
    <property type="evidence" value="ECO:0007669"/>
    <property type="project" value="TreeGrafter"/>
</dbReference>
<keyword evidence="3 8" id="KW-0808">Transferase</keyword>
<evidence type="ECO:0000256" key="1">
    <source>
        <dbReference type="ARBA" id="ARBA00005189"/>
    </source>
</evidence>
<protein>
    <submittedName>
        <fullName evidence="8">1-acyl-sn-glycerol-3-phosphate acyltransferase</fullName>
    </submittedName>
</protein>
<dbReference type="EMBL" id="SMFO01000003">
    <property type="protein sequence ID" value="TDE04894.1"/>
    <property type="molecule type" value="Genomic_DNA"/>
</dbReference>
<feature type="transmembrane region" description="Helical" evidence="6">
    <location>
        <begin position="15"/>
        <end position="36"/>
    </location>
</feature>
<proteinExistence type="predicted"/>
<evidence type="ECO:0000256" key="2">
    <source>
        <dbReference type="ARBA" id="ARBA00022516"/>
    </source>
</evidence>
<organism evidence="8 9">
    <name type="scientific">Flavobacterium hiemivividum</name>
    <dbReference type="NCBI Taxonomy" id="2541734"/>
    <lineage>
        <taxon>Bacteria</taxon>
        <taxon>Pseudomonadati</taxon>
        <taxon>Bacteroidota</taxon>
        <taxon>Flavobacteriia</taxon>
        <taxon>Flavobacteriales</taxon>
        <taxon>Flavobacteriaceae</taxon>
        <taxon>Flavobacterium</taxon>
    </lineage>
</organism>
<comment type="caution">
    <text evidence="8">The sequence shown here is derived from an EMBL/GenBank/DDBJ whole genome shotgun (WGS) entry which is preliminary data.</text>
</comment>
<evidence type="ECO:0000256" key="5">
    <source>
        <dbReference type="ARBA" id="ARBA00023315"/>
    </source>
</evidence>
<evidence type="ECO:0000259" key="7">
    <source>
        <dbReference type="SMART" id="SM00563"/>
    </source>
</evidence>
<dbReference type="PANTHER" id="PTHR10434">
    <property type="entry name" value="1-ACYL-SN-GLYCEROL-3-PHOSPHATE ACYLTRANSFERASE"/>
    <property type="match status" value="1"/>
</dbReference>
<dbReference type="InterPro" id="IPR002123">
    <property type="entry name" value="Plipid/glycerol_acylTrfase"/>
</dbReference>
<evidence type="ECO:0000256" key="6">
    <source>
        <dbReference type="SAM" id="Phobius"/>
    </source>
</evidence>
<dbReference type="CDD" id="cd07989">
    <property type="entry name" value="LPLAT_AGPAT-like"/>
    <property type="match status" value="1"/>
</dbReference>
<feature type="domain" description="Phospholipid/glycerol acyltransferase" evidence="7">
    <location>
        <begin position="77"/>
        <end position="192"/>
    </location>
</feature>
<dbReference type="AlphaFoldDB" id="A0A4R5D1J9"/>
<keyword evidence="6" id="KW-1133">Transmembrane helix</keyword>
<keyword evidence="5 8" id="KW-0012">Acyltransferase</keyword>
<dbReference type="RefSeq" id="WP_132109717.1">
    <property type="nucleotide sequence ID" value="NZ_SMFO01000003.1"/>
</dbReference>
<keyword evidence="6" id="KW-0472">Membrane</keyword>
<evidence type="ECO:0000256" key="3">
    <source>
        <dbReference type="ARBA" id="ARBA00022679"/>
    </source>
</evidence>